<evidence type="ECO:0000313" key="2">
    <source>
        <dbReference type="EMBL" id="KAL1510182.1"/>
    </source>
</evidence>
<keyword evidence="3" id="KW-1185">Reference proteome</keyword>
<accession>A0AB34IYB3</accession>
<dbReference type="InterPro" id="IPR016024">
    <property type="entry name" value="ARM-type_fold"/>
</dbReference>
<dbReference type="EMBL" id="JBGBPQ010000015">
    <property type="protein sequence ID" value="KAL1510182.1"/>
    <property type="molecule type" value="Genomic_DNA"/>
</dbReference>
<feature type="compositionally biased region" description="Basic and acidic residues" evidence="1">
    <location>
        <begin position="100"/>
        <end position="138"/>
    </location>
</feature>
<dbReference type="GO" id="GO:0032039">
    <property type="term" value="C:integrator complex"/>
    <property type="evidence" value="ECO:0007669"/>
    <property type="project" value="TreeGrafter"/>
</dbReference>
<organism evidence="2 3">
    <name type="scientific">Prymnesium parvum</name>
    <name type="common">Toxic golden alga</name>
    <dbReference type="NCBI Taxonomy" id="97485"/>
    <lineage>
        <taxon>Eukaryota</taxon>
        <taxon>Haptista</taxon>
        <taxon>Haptophyta</taxon>
        <taxon>Prymnesiophyceae</taxon>
        <taxon>Prymnesiales</taxon>
        <taxon>Prymnesiaceae</taxon>
        <taxon>Prymnesium</taxon>
    </lineage>
</organism>
<evidence type="ECO:0000313" key="3">
    <source>
        <dbReference type="Proteomes" id="UP001515480"/>
    </source>
</evidence>
<sequence length="830" mass="87057">MAGRPPPLEDLFEAAVAASEDEAAEWRELAVQLLWRVAQLCHHHPHLPRARALEPDAVSRLCVLLADESTRVRRRACLLLASLPHVAPSTLALISRKRNPRDLRGKGEGLGHSRGDRAEAEGQRAEAEGGAEGQRRKVREEAVDGGLLLALEDEDAGVRRAAVAALAALTSRQGGRIDAPAVSLMLDATADEDAGLRLHALRTLGSIAGRAEVLLFSLSDPSPPARQAVLRLLRGCRLEDSATISAVSAALAAAAAAFPHDEAELLTCAHALGRSHAALLAAAPPPAAAAFSPPPPGEPPPPHALVAHALACGAADPIGRDESPRRLDDAAAAARLRLALRLRDEPPPPPPRALPNGGGGTPLCEPGEVLLPQGFSAADFHFACAAAPSCGDPSAYTEQVERDPQLCAWLRSRGRSASALGLLLAYGAAANARAPPPPPPPPAGGGGAPRLLEGLPDAAELVAARASRPGGGGEPTAAGAAACGAIARQAVADAREMGGGGGALAQLQRAHRRLRELCAPPFFLLRLRLAALVFEARRRASVVHFSSCGWGALRMRRAAHALLAATYEMQHGYSALPSALLPLLQQQRLWAHAASAAQTDPPTPPRPPPAAALFARRVSIARHTIRRLSASPHPPLLAALLPLREMIAALRPLLEPRAAGGARRQLLPWLLAHAPLLAPRAAEAHAAALGAPRRWRAAFSPPPAARLPPRAAALSLSVRAAVEAFAPPWEECVLTLELPAAPRRHVMPVGSCSFQLDATLHVDALPAHVPLTVRLARRCAVDVVEMDAPICTGQSAGSRRFVQLSAGNDLGLHIEERRLRFYGVTAKYGR</sequence>
<comment type="caution">
    <text evidence="2">The sequence shown here is derived from an EMBL/GenBank/DDBJ whole genome shotgun (WGS) entry which is preliminary data.</text>
</comment>
<dbReference type="PANTHER" id="PTHR20938">
    <property type="entry name" value="INTEGRATOR COMPLEX SUBUNIT 4"/>
    <property type="match status" value="1"/>
</dbReference>
<dbReference type="Gene3D" id="1.25.10.10">
    <property type="entry name" value="Leucine-rich Repeat Variant"/>
    <property type="match status" value="1"/>
</dbReference>
<protein>
    <recommendedName>
        <fullName evidence="4">Integrator complex subunit 4</fullName>
    </recommendedName>
</protein>
<proteinExistence type="predicted"/>
<feature type="compositionally biased region" description="Pro residues" evidence="1">
    <location>
        <begin position="434"/>
        <end position="443"/>
    </location>
</feature>
<evidence type="ECO:0008006" key="4">
    <source>
        <dbReference type="Google" id="ProtNLM"/>
    </source>
</evidence>
<name>A0AB34IYB3_PRYPA</name>
<dbReference type="InterPro" id="IPR011989">
    <property type="entry name" value="ARM-like"/>
</dbReference>
<dbReference type="AlphaFoldDB" id="A0AB34IYB3"/>
<dbReference type="Proteomes" id="UP001515480">
    <property type="component" value="Unassembled WGS sequence"/>
</dbReference>
<feature type="region of interest" description="Disordered" evidence="1">
    <location>
        <begin position="97"/>
        <end position="138"/>
    </location>
</feature>
<evidence type="ECO:0000256" key="1">
    <source>
        <dbReference type="SAM" id="MobiDB-lite"/>
    </source>
</evidence>
<dbReference type="GO" id="GO:0016180">
    <property type="term" value="P:snRNA processing"/>
    <property type="evidence" value="ECO:0007669"/>
    <property type="project" value="TreeGrafter"/>
</dbReference>
<feature type="region of interest" description="Disordered" evidence="1">
    <location>
        <begin position="432"/>
        <end position="451"/>
    </location>
</feature>
<dbReference type="SUPFAM" id="SSF48371">
    <property type="entry name" value="ARM repeat"/>
    <property type="match status" value="1"/>
</dbReference>
<dbReference type="PANTHER" id="PTHR20938:SF0">
    <property type="entry name" value="INTEGRATOR COMPLEX SUBUNIT 4"/>
    <property type="match status" value="1"/>
</dbReference>
<gene>
    <name evidence="2" type="ORF">AB1Y20_006512</name>
</gene>
<reference evidence="2 3" key="1">
    <citation type="journal article" date="2024" name="Science">
        <title>Giant polyketide synthase enzymes in the biosynthesis of giant marine polyether toxins.</title>
        <authorList>
            <person name="Fallon T.R."/>
            <person name="Shende V.V."/>
            <person name="Wierzbicki I.H."/>
            <person name="Pendleton A.L."/>
            <person name="Watervoot N.F."/>
            <person name="Auber R.P."/>
            <person name="Gonzalez D.J."/>
            <person name="Wisecaver J.H."/>
            <person name="Moore B.S."/>
        </authorList>
    </citation>
    <scope>NUCLEOTIDE SEQUENCE [LARGE SCALE GENOMIC DNA]</scope>
    <source>
        <strain evidence="2 3">12B1</strain>
    </source>
</reference>
<feature type="region of interest" description="Disordered" evidence="1">
    <location>
        <begin position="340"/>
        <end position="367"/>
    </location>
</feature>